<dbReference type="PANTHER" id="PTHR12027">
    <property type="entry name" value="WNT RELATED"/>
    <property type="match status" value="1"/>
</dbReference>
<dbReference type="GO" id="GO:0005125">
    <property type="term" value="F:cytokine activity"/>
    <property type="evidence" value="ECO:0007669"/>
    <property type="project" value="TreeGrafter"/>
</dbReference>
<dbReference type="SMART" id="SM00097">
    <property type="entry name" value="WNT1"/>
    <property type="match status" value="1"/>
</dbReference>
<evidence type="ECO:0000256" key="4">
    <source>
        <dbReference type="ARBA" id="ARBA00022525"/>
    </source>
</evidence>
<proteinExistence type="inferred from homology"/>
<reference evidence="10" key="2">
    <citation type="submission" date="2015-06" db="UniProtKB">
        <authorList>
            <consortium name="EnsemblMetazoa"/>
        </authorList>
    </citation>
    <scope>IDENTIFICATION</scope>
</reference>
<accession>T1H075</accession>
<evidence type="ECO:0000256" key="3">
    <source>
        <dbReference type="ARBA" id="ARBA00022473"/>
    </source>
</evidence>
<dbReference type="GO" id="GO:0005109">
    <property type="term" value="F:frizzled binding"/>
    <property type="evidence" value="ECO:0007669"/>
    <property type="project" value="TreeGrafter"/>
</dbReference>
<evidence type="ECO:0000256" key="5">
    <source>
        <dbReference type="ARBA" id="ARBA00022530"/>
    </source>
</evidence>
<keyword evidence="7" id="KW-1015">Disulfide bond</keyword>
<dbReference type="GO" id="GO:0045165">
    <property type="term" value="P:cell fate commitment"/>
    <property type="evidence" value="ECO:0007669"/>
    <property type="project" value="TreeGrafter"/>
</dbReference>
<dbReference type="PANTHER" id="PTHR12027:SF91">
    <property type="entry name" value="PROTO-ONCOGENE WNT-1"/>
    <property type="match status" value="1"/>
</dbReference>
<dbReference type="EMBL" id="CAQQ02381971">
    <property type="status" value="NOT_ANNOTATED_CDS"/>
    <property type="molecule type" value="Genomic_DNA"/>
</dbReference>
<organism evidence="10 11">
    <name type="scientific">Megaselia scalaris</name>
    <name type="common">Humpbacked fly</name>
    <name type="synonym">Phora scalaris</name>
    <dbReference type="NCBI Taxonomy" id="36166"/>
    <lineage>
        <taxon>Eukaryota</taxon>
        <taxon>Metazoa</taxon>
        <taxon>Ecdysozoa</taxon>
        <taxon>Arthropoda</taxon>
        <taxon>Hexapoda</taxon>
        <taxon>Insecta</taxon>
        <taxon>Pterygota</taxon>
        <taxon>Neoptera</taxon>
        <taxon>Endopterygota</taxon>
        <taxon>Diptera</taxon>
        <taxon>Brachycera</taxon>
        <taxon>Muscomorpha</taxon>
        <taxon>Platypezoidea</taxon>
        <taxon>Phoridae</taxon>
        <taxon>Megaseliini</taxon>
        <taxon>Megaselia</taxon>
    </lineage>
</organism>
<keyword evidence="8" id="KW-0449">Lipoprotein</keyword>
<dbReference type="Proteomes" id="UP000015102">
    <property type="component" value="Unassembled WGS sequence"/>
</dbReference>
<comment type="subcellular location">
    <subcellularLocation>
        <location evidence="1 9">Secreted</location>
        <location evidence="1 9">Extracellular space</location>
        <location evidence="1 9">Extracellular matrix</location>
    </subcellularLocation>
</comment>
<keyword evidence="3 9" id="KW-0217">Developmental protein</keyword>
<dbReference type="Pfam" id="PF00110">
    <property type="entry name" value="wnt"/>
    <property type="match status" value="1"/>
</dbReference>
<evidence type="ECO:0000256" key="8">
    <source>
        <dbReference type="ARBA" id="ARBA00023288"/>
    </source>
</evidence>
<sequence>CRETAFLYAITSAAITHTIARACSEGTIDTCTCDYSHQTRSPKTNMKSASVTGVRDWEWGGCSDNIGFGFKFSRDFVDTGPISCTYHHIEPRPRPGLFLLSAKEVPLRAMRLNKIRSRSILNISRYVTIL</sequence>
<keyword evidence="5" id="KW-0272">Extracellular matrix</keyword>
<evidence type="ECO:0000256" key="2">
    <source>
        <dbReference type="ARBA" id="ARBA00005683"/>
    </source>
</evidence>
<evidence type="ECO:0000256" key="9">
    <source>
        <dbReference type="RuleBase" id="RU003500"/>
    </source>
</evidence>
<protein>
    <recommendedName>
        <fullName evidence="9">Protein Wnt</fullName>
    </recommendedName>
</protein>
<dbReference type="PRINTS" id="PR01349">
    <property type="entry name" value="WNTPROTEIN"/>
</dbReference>
<dbReference type="EnsemblMetazoa" id="MESCA009546-RA">
    <property type="protein sequence ID" value="MESCA009546-PA"/>
    <property type="gene ID" value="MESCA009546"/>
</dbReference>
<keyword evidence="11" id="KW-1185">Reference proteome</keyword>
<dbReference type="AlphaFoldDB" id="T1H075"/>
<comment type="similarity">
    <text evidence="2 9">Belongs to the Wnt family.</text>
</comment>
<evidence type="ECO:0000313" key="10">
    <source>
        <dbReference type="EnsemblMetazoa" id="MESCA009546-PA"/>
    </source>
</evidence>
<evidence type="ECO:0000313" key="11">
    <source>
        <dbReference type="Proteomes" id="UP000015102"/>
    </source>
</evidence>
<evidence type="ECO:0000256" key="7">
    <source>
        <dbReference type="ARBA" id="ARBA00023157"/>
    </source>
</evidence>
<dbReference type="InterPro" id="IPR005817">
    <property type="entry name" value="Wnt"/>
</dbReference>
<dbReference type="STRING" id="36166.T1H075"/>
<dbReference type="GO" id="GO:0005615">
    <property type="term" value="C:extracellular space"/>
    <property type="evidence" value="ECO:0007669"/>
    <property type="project" value="TreeGrafter"/>
</dbReference>
<keyword evidence="4" id="KW-0964">Secreted</keyword>
<dbReference type="EMBL" id="CAQQ02381970">
    <property type="status" value="NOT_ANNOTATED_CDS"/>
    <property type="molecule type" value="Genomic_DNA"/>
</dbReference>
<comment type="function">
    <text evidence="9">Ligand for members of the frizzled family of seven transmembrane receptors.</text>
</comment>
<dbReference type="GO" id="GO:0030182">
    <property type="term" value="P:neuron differentiation"/>
    <property type="evidence" value="ECO:0007669"/>
    <property type="project" value="TreeGrafter"/>
</dbReference>
<dbReference type="GO" id="GO:0060070">
    <property type="term" value="P:canonical Wnt signaling pathway"/>
    <property type="evidence" value="ECO:0007669"/>
    <property type="project" value="TreeGrafter"/>
</dbReference>
<evidence type="ECO:0000256" key="6">
    <source>
        <dbReference type="ARBA" id="ARBA00022687"/>
    </source>
</evidence>
<reference evidence="11" key="1">
    <citation type="submission" date="2013-02" db="EMBL/GenBank/DDBJ databases">
        <authorList>
            <person name="Hughes D."/>
        </authorList>
    </citation>
    <scope>NUCLEOTIDE SEQUENCE</scope>
    <source>
        <strain>Durham</strain>
        <strain evidence="11">NC isolate 2 -- Noor lab</strain>
    </source>
</reference>
<name>T1H075_MEGSC</name>
<keyword evidence="6 9" id="KW-0879">Wnt signaling pathway</keyword>
<evidence type="ECO:0000256" key="1">
    <source>
        <dbReference type="ARBA" id="ARBA00004498"/>
    </source>
</evidence>
<dbReference type="HOGENOM" id="CLU_1943423_0_0_1"/>